<keyword evidence="3" id="KW-1185">Reference proteome</keyword>
<evidence type="ECO:0000313" key="3">
    <source>
        <dbReference type="Proteomes" id="UP000499080"/>
    </source>
</evidence>
<sequence>MGIVLMCGITGDYLLLTEHRIVKSPIGSYIEADEKSRQNKISPIGSYIEAAEKSRQNKISPIGSYIEAVEKSRQNKIIASDAVYQSCTPKCKKVAHSQYIRIT</sequence>
<evidence type="ECO:0000313" key="1">
    <source>
        <dbReference type="EMBL" id="GBN02464.1"/>
    </source>
</evidence>
<proteinExistence type="predicted"/>
<gene>
    <name evidence="2" type="ORF">AVEN_154302_1</name>
    <name evidence="1" type="ORF">AVEN_242634_1</name>
</gene>
<dbReference type="Proteomes" id="UP000499080">
    <property type="component" value="Unassembled WGS sequence"/>
</dbReference>
<dbReference type="EMBL" id="BGPR01114928">
    <property type="protein sequence ID" value="GBN02464.1"/>
    <property type="molecule type" value="Genomic_DNA"/>
</dbReference>
<organism evidence="1 3">
    <name type="scientific">Araneus ventricosus</name>
    <name type="common">Orbweaver spider</name>
    <name type="synonym">Epeira ventricosa</name>
    <dbReference type="NCBI Taxonomy" id="182803"/>
    <lineage>
        <taxon>Eukaryota</taxon>
        <taxon>Metazoa</taxon>
        <taxon>Ecdysozoa</taxon>
        <taxon>Arthropoda</taxon>
        <taxon>Chelicerata</taxon>
        <taxon>Arachnida</taxon>
        <taxon>Araneae</taxon>
        <taxon>Araneomorphae</taxon>
        <taxon>Entelegynae</taxon>
        <taxon>Araneoidea</taxon>
        <taxon>Araneidae</taxon>
        <taxon>Araneus</taxon>
    </lineage>
</organism>
<dbReference type="EMBL" id="BGPR01114940">
    <property type="protein sequence ID" value="GBN02491.1"/>
    <property type="molecule type" value="Genomic_DNA"/>
</dbReference>
<protein>
    <submittedName>
        <fullName evidence="1">Uncharacterized protein</fullName>
    </submittedName>
</protein>
<comment type="caution">
    <text evidence="1">The sequence shown here is derived from an EMBL/GenBank/DDBJ whole genome shotgun (WGS) entry which is preliminary data.</text>
</comment>
<dbReference type="AlphaFoldDB" id="A0A4Y2KIK4"/>
<accession>A0A4Y2KIK4</accession>
<reference evidence="1 3" key="1">
    <citation type="journal article" date="2019" name="Sci. Rep.">
        <title>Orb-weaving spider Araneus ventricosus genome elucidates the spidroin gene catalogue.</title>
        <authorList>
            <person name="Kono N."/>
            <person name="Nakamura H."/>
            <person name="Ohtoshi R."/>
            <person name="Moran D.A.P."/>
            <person name="Shinohara A."/>
            <person name="Yoshida Y."/>
            <person name="Fujiwara M."/>
            <person name="Mori M."/>
            <person name="Tomita M."/>
            <person name="Arakawa K."/>
        </authorList>
    </citation>
    <scope>NUCLEOTIDE SEQUENCE [LARGE SCALE GENOMIC DNA]</scope>
</reference>
<evidence type="ECO:0000313" key="2">
    <source>
        <dbReference type="EMBL" id="GBN02491.1"/>
    </source>
</evidence>
<name>A0A4Y2KIK4_ARAVE</name>